<dbReference type="PATRIC" id="fig|1393034.3.peg.1047"/>
<dbReference type="Gene3D" id="3.40.50.2020">
    <property type="match status" value="1"/>
</dbReference>
<evidence type="ECO:0000256" key="3">
    <source>
        <dbReference type="ARBA" id="ARBA00023163"/>
    </source>
</evidence>
<dbReference type="GO" id="GO:0006355">
    <property type="term" value="P:regulation of DNA-templated transcription"/>
    <property type="evidence" value="ECO:0007669"/>
    <property type="project" value="UniProtKB-UniRule"/>
</dbReference>
<comment type="function">
    <text evidence="4">Regulates the transcription of the pyrimidine nucleotide (pyr) operon in response to exogenous pyrimidines.</text>
</comment>
<reference evidence="7" key="1">
    <citation type="submission" date="2016-01" db="EMBL/GenBank/DDBJ databases">
        <authorList>
            <person name="Mitreva M."/>
            <person name="Pepin K.H."/>
            <person name="Mihindukulasuriya K.A."/>
            <person name="Fulton R."/>
            <person name="Fronick C."/>
            <person name="O'Laughlin M."/>
            <person name="Miner T."/>
            <person name="Herter B."/>
            <person name="Rosa B.A."/>
            <person name="Cordes M."/>
            <person name="Tomlinson C."/>
            <person name="Wollam A."/>
            <person name="Palsikar V.B."/>
            <person name="Mardis E.R."/>
            <person name="Wilson R.K."/>
        </authorList>
    </citation>
    <scope>NUCLEOTIDE SEQUENCE [LARGE SCALE GENOMIC DNA]</scope>
    <source>
        <strain evidence="7">DNF00019</strain>
    </source>
</reference>
<dbReference type="Pfam" id="PF00156">
    <property type="entry name" value="Pribosyltran"/>
    <property type="match status" value="1"/>
</dbReference>
<evidence type="ECO:0000256" key="2">
    <source>
        <dbReference type="ARBA" id="ARBA00023015"/>
    </source>
</evidence>
<dbReference type="Proteomes" id="UP000070675">
    <property type="component" value="Unassembled WGS sequence"/>
</dbReference>
<dbReference type="AlphaFoldDB" id="A0A133XSE1"/>
<keyword evidence="3 4" id="KW-0804">Transcription</keyword>
<keyword evidence="7" id="KW-1185">Reference proteome</keyword>
<dbReference type="NCBIfam" id="NF003547">
    <property type="entry name" value="PRK05205.1-3"/>
    <property type="match status" value="1"/>
</dbReference>
<comment type="caution">
    <text evidence="6">The sequence shown here is derived from an EMBL/GenBank/DDBJ whole genome shotgun (WGS) entry which is preliminary data.</text>
</comment>
<evidence type="ECO:0000313" key="7">
    <source>
        <dbReference type="Proteomes" id="UP000070675"/>
    </source>
</evidence>
<name>A0A133XSE1_9ACTN</name>
<dbReference type="InterPro" id="IPR029057">
    <property type="entry name" value="PRTase-like"/>
</dbReference>
<feature type="domain" description="Phosphoribosyltransferase" evidence="5">
    <location>
        <begin position="53"/>
        <end position="192"/>
    </location>
</feature>
<dbReference type="EMBL" id="LSCR01000029">
    <property type="protein sequence ID" value="KXB33850.1"/>
    <property type="molecule type" value="Genomic_DNA"/>
</dbReference>
<evidence type="ECO:0000313" key="6">
    <source>
        <dbReference type="EMBL" id="KXB33850.1"/>
    </source>
</evidence>
<feature type="short sequence motif" description="PRPP-binding" evidence="4">
    <location>
        <begin position="138"/>
        <end position="150"/>
    </location>
</feature>
<comment type="catalytic activity">
    <reaction evidence="4">
        <text>UMP + diphosphate = 5-phospho-alpha-D-ribose 1-diphosphate + uracil</text>
        <dbReference type="Rhea" id="RHEA:13017"/>
        <dbReference type="ChEBI" id="CHEBI:17568"/>
        <dbReference type="ChEBI" id="CHEBI:33019"/>
        <dbReference type="ChEBI" id="CHEBI:57865"/>
        <dbReference type="ChEBI" id="CHEBI:58017"/>
        <dbReference type="EC" id="2.4.2.9"/>
    </reaction>
</comment>
<dbReference type="InterPro" id="IPR023050">
    <property type="entry name" value="PyrR"/>
</dbReference>
<organism evidence="6 7">
    <name type="scientific">Atopobium deltae</name>
    <dbReference type="NCBI Taxonomy" id="1393034"/>
    <lineage>
        <taxon>Bacteria</taxon>
        <taxon>Bacillati</taxon>
        <taxon>Actinomycetota</taxon>
        <taxon>Coriobacteriia</taxon>
        <taxon>Coriobacteriales</taxon>
        <taxon>Atopobiaceae</taxon>
        <taxon>Atopobium</taxon>
    </lineage>
</organism>
<keyword evidence="2 4" id="KW-0805">Transcription regulation</keyword>
<sequence>MPTATQNCARVSTIKQRPKLDVLCRTNGKDIFFYEGGRMEQQAKAVLMDGAVMGRAITRIAHEIVEHNEGASHLALVGIVRRGVPLAERLADAIEKIEGVRPQVGTLDISFYRDDVTRAIAPVLHATNIPFAIDDTDIVLVDDVLYTGRTVRSALDALMDFGRPSTVQLAVMVDRGHRELPIRADYVGKNVPSSHEEDVRVQITPFDDVDSVGIWEKNGGAR</sequence>
<dbReference type="NCBIfam" id="NF003549">
    <property type="entry name" value="PRK05205.1-5"/>
    <property type="match status" value="1"/>
</dbReference>
<evidence type="ECO:0000256" key="1">
    <source>
        <dbReference type="ARBA" id="ARBA00005565"/>
    </source>
</evidence>
<dbReference type="PANTHER" id="PTHR11608">
    <property type="entry name" value="BIFUNCTIONAL PROTEIN PYRR"/>
    <property type="match status" value="1"/>
</dbReference>
<dbReference type="PANTHER" id="PTHR11608:SF0">
    <property type="entry name" value="BIFUNCTIONAL PROTEIN PYRR"/>
    <property type="match status" value="1"/>
</dbReference>
<gene>
    <name evidence="4" type="primary">pyrR</name>
    <name evidence="6" type="ORF">HMPREF3192_01079</name>
</gene>
<evidence type="ECO:0000259" key="5">
    <source>
        <dbReference type="Pfam" id="PF00156"/>
    </source>
</evidence>
<proteinExistence type="inferred from homology"/>
<dbReference type="InterPro" id="IPR000836">
    <property type="entry name" value="PRTase_dom"/>
</dbReference>
<dbReference type="HAMAP" id="MF_01219">
    <property type="entry name" value="PyrR"/>
    <property type="match status" value="1"/>
</dbReference>
<dbReference type="STRING" id="1393034.HMPREF3192_01079"/>
<dbReference type="FunFam" id="3.40.50.2020:FF:000020">
    <property type="entry name" value="Bifunctional protein PyrR"/>
    <property type="match status" value="1"/>
</dbReference>
<dbReference type="EC" id="2.4.2.9" evidence="4"/>
<protein>
    <recommendedName>
        <fullName evidence="4">Bifunctional protein PyrR</fullName>
    </recommendedName>
    <domain>
        <recommendedName>
            <fullName evidence="4">Pyrimidine operon regulatory protein</fullName>
        </recommendedName>
    </domain>
    <domain>
        <recommendedName>
            <fullName evidence="4">Uracil phosphoribosyltransferase</fullName>
            <shortName evidence="4">UPRTase</shortName>
            <ecNumber evidence="4">2.4.2.9</ecNumber>
        </recommendedName>
    </domain>
</protein>
<dbReference type="InterPro" id="IPR050137">
    <property type="entry name" value="PyrR_bifunctional"/>
</dbReference>
<evidence type="ECO:0000256" key="4">
    <source>
        <dbReference type="HAMAP-Rule" id="MF_01219"/>
    </source>
</evidence>
<comment type="similarity">
    <text evidence="1 4">Belongs to the purine/pyrimidine phosphoribosyltransferase family. PyrR subfamily.</text>
</comment>
<dbReference type="GO" id="GO:0004845">
    <property type="term" value="F:uracil phosphoribosyltransferase activity"/>
    <property type="evidence" value="ECO:0007669"/>
    <property type="project" value="UniProtKB-UniRule"/>
</dbReference>
<comment type="function">
    <text evidence="4">Also displays a weak uracil phosphoribosyltransferase activity which is not physiologically significant.</text>
</comment>
<accession>A0A133XSE1</accession>
<keyword evidence="4 6" id="KW-0808">Transferase</keyword>
<dbReference type="SUPFAM" id="SSF53271">
    <property type="entry name" value="PRTase-like"/>
    <property type="match status" value="1"/>
</dbReference>
<keyword evidence="4 6" id="KW-0328">Glycosyltransferase</keyword>
<dbReference type="CDD" id="cd06223">
    <property type="entry name" value="PRTases_typeI"/>
    <property type="match status" value="1"/>
</dbReference>
<dbReference type="NCBIfam" id="NF003545">
    <property type="entry name" value="PRK05205.1-1"/>
    <property type="match status" value="1"/>
</dbReference>